<evidence type="ECO:0000313" key="3">
    <source>
        <dbReference type="Proteomes" id="UP000182658"/>
    </source>
</evidence>
<dbReference type="Pfam" id="PF12697">
    <property type="entry name" value="Abhydrolase_6"/>
    <property type="match status" value="1"/>
</dbReference>
<dbReference type="OrthoDB" id="94039at2759"/>
<name>A0A1J7ICY0_9PEZI</name>
<keyword evidence="2" id="KW-0378">Hydrolase</keyword>
<protein>
    <submittedName>
        <fullName evidence="2">Alpha/beta-hydrolase</fullName>
    </submittedName>
</protein>
<dbReference type="InterPro" id="IPR029058">
    <property type="entry name" value="AB_hydrolase_fold"/>
</dbReference>
<gene>
    <name evidence="2" type="ORF">CONLIGDRAFT_636346</name>
</gene>
<proteinExistence type="predicted"/>
<dbReference type="InParanoid" id="A0A1J7ICY0"/>
<evidence type="ECO:0000259" key="1">
    <source>
        <dbReference type="Pfam" id="PF12697"/>
    </source>
</evidence>
<keyword evidence="3" id="KW-1185">Reference proteome</keyword>
<organism evidence="2 3">
    <name type="scientific">Coniochaeta ligniaria NRRL 30616</name>
    <dbReference type="NCBI Taxonomy" id="1408157"/>
    <lineage>
        <taxon>Eukaryota</taxon>
        <taxon>Fungi</taxon>
        <taxon>Dikarya</taxon>
        <taxon>Ascomycota</taxon>
        <taxon>Pezizomycotina</taxon>
        <taxon>Sordariomycetes</taxon>
        <taxon>Sordariomycetidae</taxon>
        <taxon>Coniochaetales</taxon>
        <taxon>Coniochaetaceae</taxon>
        <taxon>Coniochaeta</taxon>
    </lineage>
</organism>
<sequence length="420" mass="47514">MASAFHVKEHTVEAQHIREYPKATAHSQEEVLHLAVKQYIPKSNPNPQPGDITVIGAHANGFPKELYEPLWEDLVTSLGKKGIRVRGIWIADVAWQGQSAILNEDKIGNDPSWIDHARDLLHMINVFRKEMPRPLVGIGHSFGGNVIVNLSYLHPRLLSHLVLLDPVLSRFIKQGPDYGFNPMKMSSFRRDLWPSRQEAEAAFRKNKLFSTWDPRVLEAWLKYGIRDTPTKLYPEPGKATLMTTKHQEVFTYYRPLAQAVDKNGKRYVDVKKLPDIEPDYQTKYPDFAFYRPEGPTTTDKLPSLRPSVLWLYGGQSEVCSPGMREEKMKLTGVGVSGSGGAEAGMVTEVIIEEFGHLVPMEATTRCAAYAAESIVPAVRRWREEEDEFLAWAKKSDVEKQVLDDDFKGWIGPLKPAKGKL</sequence>
<dbReference type="GO" id="GO:0016787">
    <property type="term" value="F:hydrolase activity"/>
    <property type="evidence" value="ECO:0007669"/>
    <property type="project" value="UniProtKB-KW"/>
</dbReference>
<dbReference type="InterPro" id="IPR000073">
    <property type="entry name" value="AB_hydrolase_1"/>
</dbReference>
<dbReference type="AlphaFoldDB" id="A0A1J7ICY0"/>
<evidence type="ECO:0000313" key="2">
    <source>
        <dbReference type="EMBL" id="OIW25285.1"/>
    </source>
</evidence>
<dbReference type="Gene3D" id="3.40.50.1820">
    <property type="entry name" value="alpha/beta hydrolase"/>
    <property type="match status" value="1"/>
</dbReference>
<reference evidence="2 3" key="1">
    <citation type="submission" date="2016-10" db="EMBL/GenBank/DDBJ databases">
        <title>Draft genome sequence of Coniochaeta ligniaria NRRL30616, a lignocellulolytic fungus for bioabatement of inhibitors in plant biomass hydrolysates.</title>
        <authorList>
            <consortium name="DOE Joint Genome Institute"/>
            <person name="Jimenez D.J."/>
            <person name="Hector R.E."/>
            <person name="Riley R."/>
            <person name="Sun H."/>
            <person name="Grigoriev I.V."/>
            <person name="Van Elsas J.D."/>
            <person name="Nichols N.N."/>
        </authorList>
    </citation>
    <scope>NUCLEOTIDE SEQUENCE [LARGE SCALE GENOMIC DNA]</scope>
    <source>
        <strain evidence="2 3">NRRL 30616</strain>
    </source>
</reference>
<dbReference type="Proteomes" id="UP000182658">
    <property type="component" value="Unassembled WGS sequence"/>
</dbReference>
<feature type="domain" description="AB hydrolase-1" evidence="1">
    <location>
        <begin position="58"/>
        <end position="360"/>
    </location>
</feature>
<dbReference type="EMBL" id="KV875102">
    <property type="protein sequence ID" value="OIW25285.1"/>
    <property type="molecule type" value="Genomic_DNA"/>
</dbReference>
<dbReference type="STRING" id="1408157.A0A1J7ICY0"/>
<dbReference type="SUPFAM" id="SSF53474">
    <property type="entry name" value="alpha/beta-Hydrolases"/>
    <property type="match status" value="1"/>
</dbReference>
<accession>A0A1J7ICY0</accession>